<dbReference type="InterPro" id="IPR036734">
    <property type="entry name" value="Neur_chan_lig-bd_sf"/>
</dbReference>
<dbReference type="GO" id="GO:0005230">
    <property type="term" value="F:extracellular ligand-gated monoatomic ion channel activity"/>
    <property type="evidence" value="ECO:0007669"/>
    <property type="project" value="InterPro"/>
</dbReference>
<keyword evidence="4 6" id="KW-0472">Membrane</keyword>
<feature type="chain" id="PRO_5035220798" evidence="7">
    <location>
        <begin position="18"/>
        <end position="450"/>
    </location>
</feature>
<dbReference type="InterPro" id="IPR018000">
    <property type="entry name" value="Neurotransmitter_ion_chnl_CS"/>
</dbReference>
<evidence type="ECO:0000256" key="1">
    <source>
        <dbReference type="ARBA" id="ARBA00004141"/>
    </source>
</evidence>
<dbReference type="SUPFAM" id="SSF63712">
    <property type="entry name" value="Nicotinic receptor ligand binding domain-like"/>
    <property type="match status" value="1"/>
</dbReference>
<feature type="transmembrane region" description="Helical" evidence="6">
    <location>
        <begin position="274"/>
        <end position="295"/>
    </location>
</feature>
<organism evidence="9 10">
    <name type="scientific">Galemys pyrenaicus</name>
    <name type="common">Iberian desman</name>
    <name type="synonym">Pyrenean desman</name>
    <dbReference type="NCBI Taxonomy" id="202257"/>
    <lineage>
        <taxon>Eukaryota</taxon>
        <taxon>Metazoa</taxon>
        <taxon>Chordata</taxon>
        <taxon>Craniata</taxon>
        <taxon>Vertebrata</taxon>
        <taxon>Euteleostomi</taxon>
        <taxon>Mammalia</taxon>
        <taxon>Eutheria</taxon>
        <taxon>Laurasiatheria</taxon>
        <taxon>Eulipotyphla</taxon>
        <taxon>Talpidae</taxon>
        <taxon>Galemys</taxon>
    </lineage>
</organism>
<dbReference type="Proteomes" id="UP000700334">
    <property type="component" value="Unassembled WGS sequence"/>
</dbReference>
<dbReference type="EMBL" id="JAGFMF010011609">
    <property type="protein sequence ID" value="KAG8519391.1"/>
    <property type="molecule type" value="Genomic_DNA"/>
</dbReference>
<feature type="transmembrane region" description="Helical" evidence="6">
    <location>
        <begin position="334"/>
        <end position="359"/>
    </location>
</feature>
<dbReference type="InterPro" id="IPR036719">
    <property type="entry name" value="Neuro-gated_channel_TM_sf"/>
</dbReference>
<dbReference type="GO" id="GO:0016020">
    <property type="term" value="C:membrane"/>
    <property type="evidence" value="ECO:0007669"/>
    <property type="project" value="UniProtKB-SubCell"/>
</dbReference>
<evidence type="ECO:0000313" key="10">
    <source>
        <dbReference type="Proteomes" id="UP000700334"/>
    </source>
</evidence>
<evidence type="ECO:0000256" key="7">
    <source>
        <dbReference type="SAM" id="SignalP"/>
    </source>
</evidence>
<dbReference type="InterPro" id="IPR006202">
    <property type="entry name" value="Neur_chan_lig-bd"/>
</dbReference>
<feature type="transmembrane region" description="Helical" evidence="6">
    <location>
        <begin position="302"/>
        <end position="322"/>
    </location>
</feature>
<keyword evidence="10" id="KW-1185">Reference proteome</keyword>
<feature type="compositionally biased region" description="Basic and acidic residues" evidence="5">
    <location>
        <begin position="373"/>
        <end position="388"/>
    </location>
</feature>
<dbReference type="InterPro" id="IPR006201">
    <property type="entry name" value="Neur_channel"/>
</dbReference>
<dbReference type="Pfam" id="PF02931">
    <property type="entry name" value="Neur_chan_LBD"/>
    <property type="match status" value="1"/>
</dbReference>
<dbReference type="PROSITE" id="PS00236">
    <property type="entry name" value="NEUROTR_ION_CHANNEL"/>
    <property type="match status" value="1"/>
</dbReference>
<feature type="domain" description="Neurotransmitter-gated ion-channel ligand-binding" evidence="8">
    <location>
        <begin position="78"/>
        <end position="234"/>
    </location>
</feature>
<protein>
    <submittedName>
        <fullName evidence="9">Zinc-activated ligand-gated ion channel</fullName>
    </submittedName>
</protein>
<reference evidence="9" key="1">
    <citation type="journal article" date="2021" name="Evol. Appl.">
        <title>The genome of the Pyrenean desman and the effects of bottlenecks and inbreeding on the genomic landscape of an endangered species.</title>
        <authorList>
            <person name="Escoda L."/>
            <person name="Castresana J."/>
        </authorList>
    </citation>
    <scope>NUCLEOTIDE SEQUENCE</scope>
    <source>
        <strain evidence="9">IBE-C5619</strain>
    </source>
</reference>
<proteinExistence type="predicted"/>
<dbReference type="SUPFAM" id="SSF90112">
    <property type="entry name" value="Neurotransmitter-gated ion-channel transmembrane pore"/>
    <property type="match status" value="1"/>
</dbReference>
<keyword evidence="7" id="KW-0732">Signal</keyword>
<dbReference type="InterPro" id="IPR038050">
    <property type="entry name" value="Neuro_actylchol_rec"/>
</dbReference>
<dbReference type="FunFam" id="2.70.170.10:FF:000037">
    <property type="entry name" value="zinc-activated ligand-gated ion channel"/>
    <property type="match status" value="1"/>
</dbReference>
<dbReference type="Gene3D" id="1.20.58.390">
    <property type="entry name" value="Neurotransmitter-gated ion-channel transmembrane domain"/>
    <property type="match status" value="1"/>
</dbReference>
<evidence type="ECO:0000256" key="4">
    <source>
        <dbReference type="ARBA" id="ARBA00023136"/>
    </source>
</evidence>
<comment type="subcellular location">
    <subcellularLocation>
        <location evidence="1">Membrane</location>
        <topology evidence="1">Multi-pass membrane protein</topology>
    </subcellularLocation>
</comment>
<sequence length="450" mass="49505">MALRLLLPLALLGLSGTQPLVQGPGFRTPAVGKGRGTLVHFGVRAPGHSVDLNLHPPARPLLLNLDSPQKAQETIQVPHNGSAPLIVDAQVFMSNVFNVDILQYTVSSTLLLRLSWLDARLAWNASAYPRREATLPWDSIWTPGLTIQEARAASMCQAWLPLPASRLWVDWQHKYPRARVDRDGHVELYLALTTETNCDFELLHYPRDQSDCSLSFYAFSNSVTELEFRAMVVNEIVGVKREYVVRGMRTRDPPQKLVPCFRVTLRLQNTALKAVIALLVPGEALLLADVCGGLLPLRAERIAYKVTLLLGYLVFHSSLVQALPSSSSCNPLLIHYFTVLLLLLLVSTTESVLLAGLLVPGGSSKSSPSPALRQERRDRGHPAARPEEASPGAKGPRRSWVEAADRIFFLLYVAGVACSQLLFAMLWMWATCKSDPAPGEATPHGGQPRL</sequence>
<evidence type="ECO:0000259" key="8">
    <source>
        <dbReference type="Pfam" id="PF02931"/>
    </source>
</evidence>
<evidence type="ECO:0000256" key="2">
    <source>
        <dbReference type="ARBA" id="ARBA00022692"/>
    </source>
</evidence>
<evidence type="ECO:0000256" key="5">
    <source>
        <dbReference type="SAM" id="MobiDB-lite"/>
    </source>
</evidence>
<dbReference type="GO" id="GO:0004888">
    <property type="term" value="F:transmembrane signaling receptor activity"/>
    <property type="evidence" value="ECO:0007669"/>
    <property type="project" value="InterPro"/>
</dbReference>
<feature type="signal peptide" evidence="7">
    <location>
        <begin position="1"/>
        <end position="17"/>
    </location>
</feature>
<gene>
    <name evidence="9" type="ORF">J0S82_018181</name>
</gene>
<evidence type="ECO:0000256" key="3">
    <source>
        <dbReference type="ARBA" id="ARBA00022989"/>
    </source>
</evidence>
<evidence type="ECO:0000313" key="9">
    <source>
        <dbReference type="EMBL" id="KAG8519391.1"/>
    </source>
</evidence>
<name>A0A8J6AH89_GALPY</name>
<accession>A0A8J6AH89</accession>
<feature type="transmembrane region" description="Helical" evidence="6">
    <location>
        <begin position="407"/>
        <end position="430"/>
    </location>
</feature>
<dbReference type="AlphaFoldDB" id="A0A8J6AH89"/>
<feature type="region of interest" description="Disordered" evidence="5">
    <location>
        <begin position="361"/>
        <end position="396"/>
    </location>
</feature>
<feature type="compositionally biased region" description="Low complexity" evidence="5">
    <location>
        <begin position="361"/>
        <end position="372"/>
    </location>
</feature>
<comment type="caution">
    <text evidence="9">The sequence shown here is derived from an EMBL/GenBank/DDBJ whole genome shotgun (WGS) entry which is preliminary data.</text>
</comment>
<evidence type="ECO:0000256" key="6">
    <source>
        <dbReference type="SAM" id="Phobius"/>
    </source>
</evidence>
<keyword evidence="3 6" id="KW-1133">Transmembrane helix</keyword>
<dbReference type="PANTHER" id="PTHR18945">
    <property type="entry name" value="NEUROTRANSMITTER GATED ION CHANNEL"/>
    <property type="match status" value="1"/>
</dbReference>
<keyword evidence="2 6" id="KW-0812">Transmembrane</keyword>
<dbReference type="Gene3D" id="2.70.170.10">
    <property type="entry name" value="Neurotransmitter-gated ion-channel ligand-binding domain"/>
    <property type="match status" value="1"/>
</dbReference>
<dbReference type="OrthoDB" id="5920062at2759"/>
<dbReference type="CDD" id="cd18994">
    <property type="entry name" value="LGIC_ECD_ZAC"/>
    <property type="match status" value="1"/>
</dbReference>